<dbReference type="InterPro" id="IPR019847">
    <property type="entry name" value="Gliding_motility_assoc_GldN"/>
</dbReference>
<keyword evidence="3" id="KW-0732">Signal</keyword>
<organism evidence="4 5">
    <name type="scientific">Mucilaginibacter gracilis</name>
    <dbReference type="NCBI Taxonomy" id="423350"/>
    <lineage>
        <taxon>Bacteria</taxon>
        <taxon>Pseudomonadati</taxon>
        <taxon>Bacteroidota</taxon>
        <taxon>Sphingobacteriia</taxon>
        <taxon>Sphingobacteriales</taxon>
        <taxon>Sphingobacteriaceae</taxon>
        <taxon>Mucilaginibacter</taxon>
    </lineage>
</organism>
<sequence>MKKGLVLIILLFLANSVILLAQISTRVTTTAAINNAVKYPVANSLRDTTKNEKQNKKDAEKAAKAAAKKRQSDSIATVKALKLTIEKRQKDSIASAKTAKANAERRLKDSIAFAKKNPVIKSKPVAATTKPEAVAVVTPKPDVTRTAITDTTKILSQKIDTALSEKTKGKKNKKKVVDTLSDRYIAKVNAKKAKDAKALAKQKKREAWKNDVNRLSPEALAKMAFGKMDTDSSIQAPSVTRNPDVTFNKAREFALPEPRVPLNLKFYHRYWRDIELADAKNKQFSRYHAAIINTLLEGVKHKEITAYNPTGGIPQNPTGDAFTIPMRYDDIMANLTDTALVNVLDKDGNIIGTKSIPNPFTPEKISGYRIKEDVYYDKTRGRTITRIVGIAPLIKLTLSSGEVVNEQPLFWLRYADIRKLLIRVGIDPARKLGETLDDVFVQRRFYGRIIEESNPVFTRIKDYKPTLPEQEAEANRMENKIVAFRKNGWAYTLSNKSTVNDSLQAAKAAIKAPATAPAVKAKPAPAKTKKSKKKAS</sequence>
<evidence type="ECO:0000256" key="1">
    <source>
        <dbReference type="SAM" id="Coils"/>
    </source>
</evidence>
<reference evidence="4 5" key="1">
    <citation type="submission" date="2018-10" db="EMBL/GenBank/DDBJ databases">
        <title>Genomic Encyclopedia of Archaeal and Bacterial Type Strains, Phase II (KMG-II): from individual species to whole genera.</title>
        <authorList>
            <person name="Goeker M."/>
        </authorList>
    </citation>
    <scope>NUCLEOTIDE SEQUENCE [LARGE SCALE GENOMIC DNA]</scope>
    <source>
        <strain evidence="4 5">DSM 18602</strain>
    </source>
</reference>
<feature type="compositionally biased region" description="Basic residues" evidence="2">
    <location>
        <begin position="527"/>
        <end position="536"/>
    </location>
</feature>
<dbReference type="RefSeq" id="WP_121198282.1">
    <property type="nucleotide sequence ID" value="NZ_RBKU01000001.1"/>
</dbReference>
<feature type="signal peptide" evidence="3">
    <location>
        <begin position="1"/>
        <end position="21"/>
    </location>
</feature>
<proteinExistence type="predicted"/>
<keyword evidence="5" id="KW-1185">Reference proteome</keyword>
<feature type="region of interest" description="Disordered" evidence="2">
    <location>
        <begin position="511"/>
        <end position="536"/>
    </location>
</feature>
<dbReference type="AlphaFoldDB" id="A0A495J2X8"/>
<evidence type="ECO:0000313" key="5">
    <source>
        <dbReference type="Proteomes" id="UP000268007"/>
    </source>
</evidence>
<dbReference type="EMBL" id="RBKU01000001">
    <property type="protein sequence ID" value="RKR82704.1"/>
    <property type="molecule type" value="Genomic_DNA"/>
</dbReference>
<gene>
    <name evidence="4" type="ORF">BDD43_2889</name>
</gene>
<comment type="caution">
    <text evidence="4">The sequence shown here is derived from an EMBL/GenBank/DDBJ whole genome shotgun (WGS) entry which is preliminary data.</text>
</comment>
<protein>
    <submittedName>
        <fullName evidence="4">Gliding motility associated protein GldN</fullName>
    </submittedName>
</protein>
<keyword evidence="1" id="KW-0175">Coiled coil</keyword>
<evidence type="ECO:0000256" key="3">
    <source>
        <dbReference type="SAM" id="SignalP"/>
    </source>
</evidence>
<evidence type="ECO:0000256" key="2">
    <source>
        <dbReference type="SAM" id="MobiDB-lite"/>
    </source>
</evidence>
<name>A0A495J2X8_9SPHI</name>
<feature type="coiled-coil region" evidence="1">
    <location>
        <begin position="42"/>
        <end position="70"/>
    </location>
</feature>
<feature type="chain" id="PRO_5019759782" evidence="3">
    <location>
        <begin position="22"/>
        <end position="536"/>
    </location>
</feature>
<evidence type="ECO:0000313" key="4">
    <source>
        <dbReference type="EMBL" id="RKR82704.1"/>
    </source>
</evidence>
<dbReference type="OrthoDB" id="1141916at2"/>
<dbReference type="Pfam" id="PF19841">
    <property type="entry name" value="GldN"/>
    <property type="match status" value="1"/>
</dbReference>
<dbReference type="Proteomes" id="UP000268007">
    <property type="component" value="Unassembled WGS sequence"/>
</dbReference>
<accession>A0A495J2X8</accession>
<feature type="compositionally biased region" description="Low complexity" evidence="2">
    <location>
        <begin position="511"/>
        <end position="526"/>
    </location>
</feature>